<dbReference type="RefSeq" id="WP_344149504.1">
    <property type="nucleotide sequence ID" value="NZ_BAAAQR010000003.1"/>
</dbReference>
<dbReference type="InterPro" id="IPR011990">
    <property type="entry name" value="TPR-like_helical_dom_sf"/>
</dbReference>
<evidence type="ECO:0000256" key="3">
    <source>
        <dbReference type="PROSITE-ProRule" id="PRU01091"/>
    </source>
</evidence>
<evidence type="ECO:0000256" key="2">
    <source>
        <dbReference type="ARBA" id="ARBA00023125"/>
    </source>
</evidence>
<dbReference type="SUPFAM" id="SSF48452">
    <property type="entry name" value="TPR-like"/>
    <property type="match status" value="1"/>
</dbReference>
<evidence type="ECO:0000313" key="6">
    <source>
        <dbReference type="Proteomes" id="UP001501771"/>
    </source>
</evidence>
<dbReference type="PANTHER" id="PTHR47691:SF3">
    <property type="entry name" value="HTH-TYPE TRANSCRIPTIONAL REGULATOR RV0890C-RELATED"/>
    <property type="match status" value="1"/>
</dbReference>
<dbReference type="SMART" id="SM00862">
    <property type="entry name" value="Trans_reg_C"/>
    <property type="match status" value="1"/>
</dbReference>
<dbReference type="PRINTS" id="PR00364">
    <property type="entry name" value="DISEASERSIST"/>
</dbReference>
<dbReference type="InterPro" id="IPR027417">
    <property type="entry name" value="P-loop_NTPase"/>
</dbReference>
<organism evidence="5 6">
    <name type="scientific">Nocardioides koreensis</name>
    <dbReference type="NCBI Taxonomy" id="433651"/>
    <lineage>
        <taxon>Bacteria</taxon>
        <taxon>Bacillati</taxon>
        <taxon>Actinomycetota</taxon>
        <taxon>Actinomycetes</taxon>
        <taxon>Propionibacteriales</taxon>
        <taxon>Nocardioidaceae</taxon>
        <taxon>Nocardioides</taxon>
    </lineage>
</organism>
<dbReference type="PANTHER" id="PTHR47691">
    <property type="entry name" value="REGULATOR-RELATED"/>
    <property type="match status" value="1"/>
</dbReference>
<dbReference type="InterPro" id="IPR005158">
    <property type="entry name" value="BTAD"/>
</dbReference>
<dbReference type="CDD" id="cd01120">
    <property type="entry name" value="RecA-like_superfamily"/>
    <property type="match status" value="1"/>
</dbReference>
<dbReference type="Gene3D" id="1.10.10.10">
    <property type="entry name" value="Winged helix-like DNA-binding domain superfamily/Winged helix DNA-binding domain"/>
    <property type="match status" value="1"/>
</dbReference>
<dbReference type="SUPFAM" id="SSF52540">
    <property type="entry name" value="P-loop containing nucleoside triphosphate hydrolases"/>
    <property type="match status" value="1"/>
</dbReference>
<keyword evidence="2 3" id="KW-0238">DNA-binding</keyword>
<dbReference type="InterPro" id="IPR001867">
    <property type="entry name" value="OmpR/PhoB-type_DNA-bd"/>
</dbReference>
<gene>
    <name evidence="5" type="ORF">GCM10009844_14130</name>
</gene>
<sequence length="956" mass="102146">MDRTDLALRVDVLGPLALEVRGREVHVPGRRRRAVLAMLALAGREGVSDGLLVDALWPDDPPANVAQALYSHVSRLRHHLGPLAERLERHATGYRLRLEPFELDADAARRLSTHDPAAALGLWRGQALVEFRAVPALEVESVALDELRLRLVDDLLESRLISGDPTVTLDAVAAAAASPLRERTAMLQVRALAAEGRAAEAMEAAQEFRRRLVDRTGLDPTPSLTELEQQVAAGSIVGGPPVAPPRVVRPDGPMVGRQHDREELVRLLGLNTVVTLTGPGGVGKTRLALDIAADATERDVVVVGLAAVDRADRVCEAVVSALGLRTTGEVEPSHVASALADRHLLLMLDNCEHLADVCRELIVAIRRSAPGVRVLATSRVTLRVPGEYVFRLQPLPVPREPAGLTALRRQPGVRAFVEHARRRRPGYELGPEDATDLVEVLRRLDGLPLGIELAARQVAVMPMSAVRERLDRALDLATGQGGPDDDRQRTLRATIDSSYRLVGEDEQALLRAIAPFPGGVDLTTIEALAEGGGDPLDLLHRLVESSLLVADPTHGRYHLLFIVRAYLLDLAAQLGEARRAQTRFVDRCVAIADRIGEGIHGPDEAALDRMLRAELDNLRAARDLADADARVRITTAANRAATWRDLREVWSWATELADDPALTDHAERTTILAAAAEAARLVGDLDTAERRARETIALADPVAHAGALGRAWSVVGVVAHFRGDFAAARDAWLRGAEEPVGDASAFVGSAALAAAYAGDPVTARRLLARAAASATCGSHRAFVAYVEGELRVATRPLESIPHYVNAISAASRVGCNFVEGVARVSLASARSRTGDVAGAAEDFGHLIESWRRTGQTTQLWTTARNAAELLAAAGRARTAGLLLVTADVTPGAAAVDEDIARSGGRSYIPVDALLDPASLDEVRAESRRLGGPDVLDRAVAELRELATGPGGAAPDS</sequence>
<accession>A0ABN2ZIF7</accession>
<dbReference type="SMART" id="SM01043">
    <property type="entry name" value="BTAD"/>
    <property type="match status" value="1"/>
</dbReference>
<dbReference type="InterPro" id="IPR036388">
    <property type="entry name" value="WH-like_DNA-bd_sf"/>
</dbReference>
<name>A0ABN2ZIF7_9ACTN</name>
<dbReference type="PROSITE" id="PS51755">
    <property type="entry name" value="OMPR_PHOB"/>
    <property type="match status" value="1"/>
</dbReference>
<dbReference type="Gene3D" id="3.40.50.300">
    <property type="entry name" value="P-loop containing nucleotide triphosphate hydrolases"/>
    <property type="match status" value="1"/>
</dbReference>
<dbReference type="Proteomes" id="UP001501771">
    <property type="component" value="Unassembled WGS sequence"/>
</dbReference>
<feature type="domain" description="OmpR/PhoB-type" evidence="4">
    <location>
        <begin position="1"/>
        <end position="98"/>
    </location>
</feature>
<proteinExistence type="inferred from homology"/>
<evidence type="ECO:0000313" key="5">
    <source>
        <dbReference type="EMBL" id="GAA2142692.1"/>
    </source>
</evidence>
<comment type="caution">
    <text evidence="5">The sequence shown here is derived from an EMBL/GenBank/DDBJ whole genome shotgun (WGS) entry which is preliminary data.</text>
</comment>
<dbReference type="Pfam" id="PF13401">
    <property type="entry name" value="AAA_22"/>
    <property type="match status" value="1"/>
</dbReference>
<protein>
    <submittedName>
        <fullName evidence="5">BTAD domain-containing putative transcriptional regulator</fullName>
    </submittedName>
</protein>
<dbReference type="EMBL" id="BAAAQR010000003">
    <property type="protein sequence ID" value="GAA2142692.1"/>
    <property type="molecule type" value="Genomic_DNA"/>
</dbReference>
<feature type="DNA-binding region" description="OmpR/PhoB-type" evidence="3">
    <location>
        <begin position="1"/>
        <end position="98"/>
    </location>
</feature>
<keyword evidence="6" id="KW-1185">Reference proteome</keyword>
<dbReference type="SUPFAM" id="SSF46894">
    <property type="entry name" value="C-terminal effector domain of the bipartite response regulators"/>
    <property type="match status" value="1"/>
</dbReference>
<dbReference type="InterPro" id="IPR016032">
    <property type="entry name" value="Sig_transdc_resp-reg_C-effctor"/>
</dbReference>
<evidence type="ECO:0000256" key="1">
    <source>
        <dbReference type="ARBA" id="ARBA00005820"/>
    </source>
</evidence>
<comment type="similarity">
    <text evidence="1">Belongs to the AfsR/DnrI/RedD regulatory family.</text>
</comment>
<dbReference type="Pfam" id="PF03704">
    <property type="entry name" value="BTAD"/>
    <property type="match status" value="1"/>
</dbReference>
<reference evidence="5 6" key="1">
    <citation type="journal article" date="2019" name="Int. J. Syst. Evol. Microbiol.">
        <title>The Global Catalogue of Microorganisms (GCM) 10K type strain sequencing project: providing services to taxonomists for standard genome sequencing and annotation.</title>
        <authorList>
            <consortium name="The Broad Institute Genomics Platform"/>
            <consortium name="The Broad Institute Genome Sequencing Center for Infectious Disease"/>
            <person name="Wu L."/>
            <person name="Ma J."/>
        </authorList>
    </citation>
    <scope>NUCLEOTIDE SEQUENCE [LARGE SCALE GENOMIC DNA]</scope>
    <source>
        <strain evidence="5 6">JCM 16022</strain>
    </source>
</reference>
<dbReference type="InterPro" id="IPR049945">
    <property type="entry name" value="AAA_22"/>
</dbReference>
<evidence type="ECO:0000259" key="4">
    <source>
        <dbReference type="PROSITE" id="PS51755"/>
    </source>
</evidence>